<gene>
    <name evidence="1" type="ORF">B0H17DRAFT_61231</name>
</gene>
<dbReference type="Proteomes" id="UP001221757">
    <property type="component" value="Unassembled WGS sequence"/>
</dbReference>
<dbReference type="AlphaFoldDB" id="A0AAD7G9P8"/>
<evidence type="ECO:0000313" key="2">
    <source>
        <dbReference type="Proteomes" id="UP001221757"/>
    </source>
</evidence>
<sequence length="196" mass="22512">MHTSCLGLILGNNFGRSLTHGRPRRSKYCIWHKRLFACICFTIRTFSSSCSPLPEQRRVVTRADIQRRVDMVINRDGVQRCPHCHPWRETICRFIDSRGAAYPSRNQTSACSFYRTSIITCTAPPGTRQYFIGGPAHAYCLDYPLFLSQSFGVTIEITVAHYSDCYFSSRRRFTTRVHHGSHLSFPPPEQEKSQPC</sequence>
<organism evidence="1 2">
    <name type="scientific">Mycena rosella</name>
    <name type="common">Pink bonnet</name>
    <name type="synonym">Agaricus rosellus</name>
    <dbReference type="NCBI Taxonomy" id="1033263"/>
    <lineage>
        <taxon>Eukaryota</taxon>
        <taxon>Fungi</taxon>
        <taxon>Dikarya</taxon>
        <taxon>Basidiomycota</taxon>
        <taxon>Agaricomycotina</taxon>
        <taxon>Agaricomycetes</taxon>
        <taxon>Agaricomycetidae</taxon>
        <taxon>Agaricales</taxon>
        <taxon>Marasmiineae</taxon>
        <taxon>Mycenaceae</taxon>
        <taxon>Mycena</taxon>
    </lineage>
</organism>
<proteinExistence type="predicted"/>
<name>A0AAD7G9P8_MYCRO</name>
<evidence type="ECO:0000313" key="1">
    <source>
        <dbReference type="EMBL" id="KAJ7681504.1"/>
    </source>
</evidence>
<protein>
    <submittedName>
        <fullName evidence="1">Uncharacterized protein</fullName>
    </submittedName>
</protein>
<dbReference type="EMBL" id="JARKIE010000117">
    <property type="protein sequence ID" value="KAJ7681504.1"/>
    <property type="molecule type" value="Genomic_DNA"/>
</dbReference>
<keyword evidence="2" id="KW-1185">Reference proteome</keyword>
<accession>A0AAD7G9P8</accession>
<comment type="caution">
    <text evidence="1">The sequence shown here is derived from an EMBL/GenBank/DDBJ whole genome shotgun (WGS) entry which is preliminary data.</text>
</comment>
<reference evidence="1" key="1">
    <citation type="submission" date="2023-03" db="EMBL/GenBank/DDBJ databases">
        <title>Massive genome expansion in bonnet fungi (Mycena s.s.) driven by repeated elements and novel gene families across ecological guilds.</title>
        <authorList>
            <consortium name="Lawrence Berkeley National Laboratory"/>
            <person name="Harder C.B."/>
            <person name="Miyauchi S."/>
            <person name="Viragh M."/>
            <person name="Kuo A."/>
            <person name="Thoen E."/>
            <person name="Andreopoulos B."/>
            <person name="Lu D."/>
            <person name="Skrede I."/>
            <person name="Drula E."/>
            <person name="Henrissat B."/>
            <person name="Morin E."/>
            <person name="Kohler A."/>
            <person name="Barry K."/>
            <person name="LaButti K."/>
            <person name="Morin E."/>
            <person name="Salamov A."/>
            <person name="Lipzen A."/>
            <person name="Mereny Z."/>
            <person name="Hegedus B."/>
            <person name="Baldrian P."/>
            <person name="Stursova M."/>
            <person name="Weitz H."/>
            <person name="Taylor A."/>
            <person name="Grigoriev I.V."/>
            <person name="Nagy L.G."/>
            <person name="Martin F."/>
            <person name="Kauserud H."/>
        </authorList>
    </citation>
    <scope>NUCLEOTIDE SEQUENCE</scope>
    <source>
        <strain evidence="1">CBHHK067</strain>
    </source>
</reference>